<keyword evidence="10" id="KW-1185">Reference proteome</keyword>
<reference evidence="9 10" key="1">
    <citation type="submission" date="2021-03" db="EMBL/GenBank/DDBJ databases">
        <title>Paenibacillus artemisicola MWE-103 whole genome sequence.</title>
        <authorList>
            <person name="Ham Y.J."/>
        </authorList>
    </citation>
    <scope>NUCLEOTIDE SEQUENCE [LARGE SCALE GENOMIC DNA]</scope>
    <source>
        <strain evidence="9 10">MWE-103</strain>
    </source>
</reference>
<evidence type="ECO:0000256" key="1">
    <source>
        <dbReference type="ARBA" id="ARBA00004651"/>
    </source>
</evidence>
<evidence type="ECO:0000256" key="3">
    <source>
        <dbReference type="ARBA" id="ARBA00022475"/>
    </source>
</evidence>
<feature type="transmembrane region" description="Helical" evidence="7">
    <location>
        <begin position="212"/>
        <end position="235"/>
    </location>
</feature>
<dbReference type="InterPro" id="IPR051393">
    <property type="entry name" value="ABC_transporter_permease"/>
</dbReference>
<organism evidence="9 10">
    <name type="scientific">Paenibacillus artemisiicola</name>
    <dbReference type="NCBI Taxonomy" id="1172618"/>
    <lineage>
        <taxon>Bacteria</taxon>
        <taxon>Bacillati</taxon>
        <taxon>Bacillota</taxon>
        <taxon>Bacilli</taxon>
        <taxon>Bacillales</taxon>
        <taxon>Paenibacillaceae</taxon>
        <taxon>Paenibacillus</taxon>
    </lineage>
</organism>
<keyword evidence="6 7" id="KW-0472">Membrane</keyword>
<evidence type="ECO:0000313" key="10">
    <source>
        <dbReference type="Proteomes" id="UP000670947"/>
    </source>
</evidence>
<evidence type="ECO:0000256" key="2">
    <source>
        <dbReference type="ARBA" id="ARBA00022448"/>
    </source>
</evidence>
<feature type="domain" description="ABC transmembrane type-1" evidence="8">
    <location>
        <begin position="75"/>
        <end position="287"/>
    </location>
</feature>
<accession>A0ABS3W3Q6</accession>
<dbReference type="Proteomes" id="UP000670947">
    <property type="component" value="Unassembled WGS sequence"/>
</dbReference>
<evidence type="ECO:0000256" key="4">
    <source>
        <dbReference type="ARBA" id="ARBA00022692"/>
    </source>
</evidence>
<keyword evidence="2 7" id="KW-0813">Transport</keyword>
<feature type="transmembrane region" description="Helical" evidence="7">
    <location>
        <begin position="112"/>
        <end position="132"/>
    </location>
</feature>
<dbReference type="RefSeq" id="WP_090636745.1">
    <property type="nucleotide sequence ID" value="NZ_JAGGDJ010000001.1"/>
</dbReference>
<dbReference type="Gene3D" id="1.10.3720.10">
    <property type="entry name" value="MetI-like"/>
    <property type="match status" value="1"/>
</dbReference>
<dbReference type="SUPFAM" id="SSF161098">
    <property type="entry name" value="MetI-like"/>
    <property type="match status" value="1"/>
</dbReference>
<feature type="transmembrane region" description="Helical" evidence="7">
    <location>
        <begin position="79"/>
        <end position="100"/>
    </location>
</feature>
<dbReference type="PANTHER" id="PTHR30193:SF1">
    <property type="entry name" value="ABC TRANSPORTER PERMEASE PROTEIN YESP-RELATED"/>
    <property type="match status" value="1"/>
</dbReference>
<comment type="caution">
    <text evidence="9">The sequence shown here is derived from an EMBL/GenBank/DDBJ whole genome shotgun (WGS) entry which is preliminary data.</text>
</comment>
<evidence type="ECO:0000259" key="8">
    <source>
        <dbReference type="PROSITE" id="PS50928"/>
    </source>
</evidence>
<comment type="similarity">
    <text evidence="7">Belongs to the binding-protein-dependent transport system permease family.</text>
</comment>
<gene>
    <name evidence="9" type="ORF">I8J29_01960</name>
</gene>
<protein>
    <submittedName>
        <fullName evidence="9">Sugar ABC transporter permease</fullName>
    </submittedName>
</protein>
<proteinExistence type="inferred from homology"/>
<evidence type="ECO:0000256" key="7">
    <source>
        <dbReference type="RuleBase" id="RU363032"/>
    </source>
</evidence>
<dbReference type="Pfam" id="PF00528">
    <property type="entry name" value="BPD_transp_1"/>
    <property type="match status" value="1"/>
</dbReference>
<dbReference type="InterPro" id="IPR035906">
    <property type="entry name" value="MetI-like_sf"/>
</dbReference>
<keyword evidence="5 7" id="KW-1133">Transmembrane helix</keyword>
<evidence type="ECO:0000313" key="9">
    <source>
        <dbReference type="EMBL" id="MBO7742944.1"/>
    </source>
</evidence>
<dbReference type="PROSITE" id="PS50928">
    <property type="entry name" value="ABC_TM1"/>
    <property type="match status" value="1"/>
</dbReference>
<dbReference type="InterPro" id="IPR000515">
    <property type="entry name" value="MetI-like"/>
</dbReference>
<dbReference type="PANTHER" id="PTHR30193">
    <property type="entry name" value="ABC TRANSPORTER PERMEASE PROTEIN"/>
    <property type="match status" value="1"/>
</dbReference>
<feature type="transmembrane region" description="Helical" evidence="7">
    <location>
        <begin position="266"/>
        <end position="286"/>
    </location>
</feature>
<comment type="subcellular location">
    <subcellularLocation>
        <location evidence="1 7">Cell membrane</location>
        <topology evidence="1 7">Multi-pass membrane protein</topology>
    </subcellularLocation>
</comment>
<feature type="transmembrane region" description="Helical" evidence="7">
    <location>
        <begin position="161"/>
        <end position="183"/>
    </location>
</feature>
<evidence type="ECO:0000256" key="6">
    <source>
        <dbReference type="ARBA" id="ARBA00023136"/>
    </source>
</evidence>
<evidence type="ECO:0000256" key="5">
    <source>
        <dbReference type="ARBA" id="ARBA00022989"/>
    </source>
</evidence>
<keyword evidence="4 7" id="KW-0812">Transmembrane</keyword>
<feature type="transmembrane region" description="Helical" evidence="7">
    <location>
        <begin position="17"/>
        <end position="39"/>
    </location>
</feature>
<dbReference type="CDD" id="cd06261">
    <property type="entry name" value="TM_PBP2"/>
    <property type="match status" value="1"/>
</dbReference>
<sequence length="302" mass="34130">MAGLRLGKKTELRETKYLYLFLSPWILGLLLFTGGPILVSGYYSFTRYDIAHEPVFIGFQNYINLFQNDLFWKSSGVTLYYTLVGVPVGLAASLFLAILLNVRIPGQRVFSTIFYLPSVVSGVVLSLLWVWLLDPDFGVVNVLYYKITGNTGPQWLSDEHWVIPSLIMMSLWTLGNNVVIYLAGLKSVPPNLYEAAQIDGASRFRQLVNITIPMISPVTLFLLITGIIGSFQVFVQADVMTKGGPNYASYFYVYYLYQQAFRSFNLGYASAMAWVLFVFVGLLTWLMMKVSKRWVHYEGGGD</sequence>
<keyword evidence="3" id="KW-1003">Cell membrane</keyword>
<dbReference type="EMBL" id="JAGGDJ010000001">
    <property type="protein sequence ID" value="MBO7742944.1"/>
    <property type="molecule type" value="Genomic_DNA"/>
</dbReference>
<name>A0ABS3W3Q6_9BACL</name>